<name>A0A517ZQ80_9PLAN</name>
<feature type="domain" description="Cyclic nucleotide-binding" evidence="2">
    <location>
        <begin position="295"/>
        <end position="339"/>
    </location>
</feature>
<dbReference type="InterPro" id="IPR012902">
    <property type="entry name" value="N_methyl_site"/>
</dbReference>
<dbReference type="Proteomes" id="UP000319383">
    <property type="component" value="Chromosome"/>
</dbReference>
<dbReference type="PROSITE" id="PS00409">
    <property type="entry name" value="PROKAR_NTER_METHYL"/>
    <property type="match status" value="1"/>
</dbReference>
<keyword evidence="1" id="KW-0812">Transmembrane</keyword>
<keyword evidence="1" id="KW-0472">Membrane</keyword>
<protein>
    <submittedName>
        <fullName evidence="3">Putative major pilin subunit</fullName>
    </submittedName>
</protein>
<dbReference type="Pfam" id="PF07596">
    <property type="entry name" value="SBP_bac_10"/>
    <property type="match status" value="1"/>
</dbReference>
<dbReference type="NCBIfam" id="TIGR04294">
    <property type="entry name" value="pre_pil_HX9DG"/>
    <property type="match status" value="1"/>
</dbReference>
<evidence type="ECO:0000256" key="1">
    <source>
        <dbReference type="SAM" id="Phobius"/>
    </source>
</evidence>
<gene>
    <name evidence="3" type="ORF">Mal52_31170</name>
</gene>
<keyword evidence="1" id="KW-1133">Transmembrane helix</keyword>
<dbReference type="EMBL" id="CP036276">
    <property type="protein sequence ID" value="QDU44631.1"/>
    <property type="molecule type" value="Genomic_DNA"/>
</dbReference>
<organism evidence="3 4">
    <name type="scientific">Symmachiella dynata</name>
    <dbReference type="NCBI Taxonomy" id="2527995"/>
    <lineage>
        <taxon>Bacteria</taxon>
        <taxon>Pseudomonadati</taxon>
        <taxon>Planctomycetota</taxon>
        <taxon>Planctomycetia</taxon>
        <taxon>Planctomycetales</taxon>
        <taxon>Planctomycetaceae</taxon>
        <taxon>Symmachiella</taxon>
    </lineage>
</organism>
<dbReference type="InterPro" id="IPR000595">
    <property type="entry name" value="cNMP-bd_dom"/>
</dbReference>
<evidence type="ECO:0000313" key="3">
    <source>
        <dbReference type="EMBL" id="QDU44631.1"/>
    </source>
</evidence>
<dbReference type="RefSeq" id="WP_145376961.1">
    <property type="nucleotide sequence ID" value="NZ_CP036276.1"/>
</dbReference>
<reference evidence="3 4" key="1">
    <citation type="submission" date="2019-02" db="EMBL/GenBank/DDBJ databases">
        <title>Deep-cultivation of Planctomycetes and their phenomic and genomic characterization uncovers novel biology.</title>
        <authorList>
            <person name="Wiegand S."/>
            <person name="Jogler M."/>
            <person name="Boedeker C."/>
            <person name="Pinto D."/>
            <person name="Vollmers J."/>
            <person name="Rivas-Marin E."/>
            <person name="Kohn T."/>
            <person name="Peeters S.H."/>
            <person name="Heuer A."/>
            <person name="Rast P."/>
            <person name="Oberbeckmann S."/>
            <person name="Bunk B."/>
            <person name="Jeske O."/>
            <person name="Meyerdierks A."/>
            <person name="Storesund J.E."/>
            <person name="Kallscheuer N."/>
            <person name="Luecker S."/>
            <person name="Lage O.M."/>
            <person name="Pohl T."/>
            <person name="Merkel B.J."/>
            <person name="Hornburger P."/>
            <person name="Mueller R.-W."/>
            <person name="Bruemmer F."/>
            <person name="Labrenz M."/>
            <person name="Spormann A.M."/>
            <person name="Op den Camp H."/>
            <person name="Overmann J."/>
            <person name="Amann R."/>
            <person name="Jetten M.S.M."/>
            <person name="Mascher T."/>
            <person name="Medema M.H."/>
            <person name="Devos D.P."/>
            <person name="Kaster A.-K."/>
            <person name="Ovreas L."/>
            <person name="Rohde M."/>
            <person name="Galperin M.Y."/>
            <person name="Jogler C."/>
        </authorList>
    </citation>
    <scope>NUCLEOTIDE SEQUENCE [LARGE SCALE GENOMIC DNA]</scope>
    <source>
        <strain evidence="3 4">Mal52</strain>
    </source>
</reference>
<dbReference type="InterPro" id="IPR011453">
    <property type="entry name" value="DUF1559"/>
</dbReference>
<evidence type="ECO:0000313" key="4">
    <source>
        <dbReference type="Proteomes" id="UP000319383"/>
    </source>
</evidence>
<dbReference type="InterPro" id="IPR027558">
    <property type="entry name" value="Pre_pil_HX9DG_C"/>
</dbReference>
<keyword evidence="4" id="KW-1185">Reference proteome</keyword>
<dbReference type="PANTHER" id="PTHR30093:SF2">
    <property type="entry name" value="TYPE II SECRETION SYSTEM PROTEIN H"/>
    <property type="match status" value="1"/>
</dbReference>
<evidence type="ECO:0000259" key="2">
    <source>
        <dbReference type="PROSITE" id="PS50042"/>
    </source>
</evidence>
<dbReference type="NCBIfam" id="TIGR02532">
    <property type="entry name" value="IV_pilin_GFxxxE"/>
    <property type="match status" value="1"/>
</dbReference>
<dbReference type="AlphaFoldDB" id="A0A517ZQ80"/>
<dbReference type="PANTHER" id="PTHR30093">
    <property type="entry name" value="GENERAL SECRETION PATHWAY PROTEIN G"/>
    <property type="match status" value="1"/>
</dbReference>
<proteinExistence type="predicted"/>
<accession>A0A517ZQ80</accession>
<sequence length="339" mass="36966">MAVNRSPRRGFTLIELLVVIAIIAILIALLLPAVQQAREAARRTQCRNNLKQHGLAMHNYHDVFLMFPVGACFEEARGYVYSSAITQMLPYFEQANLKNLYDDDVAFFYQTPQVARTVIPTFLCPSVSDNSTVVNNEVSLLLSFLSPPGSSGNTYGQTHYILSKGATNVWCDPTDLPSGRGMFDYNSTMRIRDIRDGTTNTIAMGEGATGQQFPLCEGQADCDAGTPSTSGKNASQAWLIAQPNDLEVQDVLIQAASSLWGSTAYPLNMNPVAETFLVFADRLDCSSTEDMTSNFRSAHSGGGFFLLADGSVQFINDSIDMGKYRALSTVAQGEIVGEF</sequence>
<dbReference type="SUPFAM" id="SSF54523">
    <property type="entry name" value="Pili subunits"/>
    <property type="match status" value="1"/>
</dbReference>
<dbReference type="Pfam" id="PF07963">
    <property type="entry name" value="N_methyl"/>
    <property type="match status" value="1"/>
</dbReference>
<dbReference type="PROSITE" id="PS50042">
    <property type="entry name" value="CNMP_BINDING_3"/>
    <property type="match status" value="1"/>
</dbReference>
<dbReference type="KEGG" id="sdyn:Mal52_31170"/>
<feature type="transmembrane region" description="Helical" evidence="1">
    <location>
        <begin position="12"/>
        <end position="34"/>
    </location>
</feature>
<dbReference type="InterPro" id="IPR045584">
    <property type="entry name" value="Pilin-like"/>
</dbReference>
<dbReference type="Gene3D" id="3.30.700.10">
    <property type="entry name" value="Glycoprotein, Type 4 Pilin"/>
    <property type="match status" value="1"/>
</dbReference>